<proteinExistence type="predicted"/>
<sequence length="184" mass="21078">MASIIKPHLLVFVNYVKPLQTAAEARYIYSQFAKLGTLSWWHDYASPAGYRHHGARSVAVYTLDNTRDSDLLELERKTLTDDLMSIVGLPTMHDWDLLESGKAKRIEPNYSFLDITPTPHSLTKRKMPEFIPKPHHVIVKSATKYEPFFIATTREQDVGYMSKYVNMKASDSIPIKIHLANTEK</sequence>
<reference evidence="1 2" key="1">
    <citation type="journal article" date="2016" name="Proc. Natl. Acad. Sci. U.S.A.">
        <title>Comparative genomics of biotechnologically important yeasts.</title>
        <authorList>
            <person name="Riley R."/>
            <person name="Haridas S."/>
            <person name="Wolfe K.H."/>
            <person name="Lopes M.R."/>
            <person name="Hittinger C.T."/>
            <person name="Goeker M."/>
            <person name="Salamov A.A."/>
            <person name="Wisecaver J.H."/>
            <person name="Long T.M."/>
            <person name="Calvey C.H."/>
            <person name="Aerts A.L."/>
            <person name="Barry K.W."/>
            <person name="Choi C."/>
            <person name="Clum A."/>
            <person name="Coughlan A.Y."/>
            <person name="Deshpande S."/>
            <person name="Douglass A.P."/>
            <person name="Hanson S.J."/>
            <person name="Klenk H.-P."/>
            <person name="LaButti K.M."/>
            <person name="Lapidus A."/>
            <person name="Lindquist E.A."/>
            <person name="Lipzen A.M."/>
            <person name="Meier-Kolthoff J.P."/>
            <person name="Ohm R.A."/>
            <person name="Otillar R.P."/>
            <person name="Pangilinan J.L."/>
            <person name="Peng Y."/>
            <person name="Rokas A."/>
            <person name="Rosa C.A."/>
            <person name="Scheuner C."/>
            <person name="Sibirny A.A."/>
            <person name="Slot J.C."/>
            <person name="Stielow J.B."/>
            <person name="Sun H."/>
            <person name="Kurtzman C.P."/>
            <person name="Blackwell M."/>
            <person name="Grigoriev I.V."/>
            <person name="Jeffries T.W."/>
        </authorList>
    </citation>
    <scope>NUCLEOTIDE SEQUENCE [LARGE SCALE GENOMIC DNA]</scope>
    <source>
        <strain evidence="2">ATCC 58044 / CBS 1984 / NCYC 433 / NRRL Y-366-8</strain>
    </source>
</reference>
<protein>
    <submittedName>
        <fullName evidence="1">Uncharacterized protein</fullName>
    </submittedName>
</protein>
<accession>A0A1E3PA05</accession>
<keyword evidence="2" id="KW-1185">Reference proteome</keyword>
<dbReference type="RefSeq" id="XP_019041405.1">
    <property type="nucleotide sequence ID" value="XM_019182964.1"/>
</dbReference>
<dbReference type="GeneID" id="30200210"/>
<name>A0A1E3PA05_WICAA</name>
<dbReference type="AlphaFoldDB" id="A0A1E3PA05"/>
<evidence type="ECO:0000313" key="2">
    <source>
        <dbReference type="Proteomes" id="UP000094112"/>
    </source>
</evidence>
<evidence type="ECO:0000313" key="1">
    <source>
        <dbReference type="EMBL" id="ODQ62198.1"/>
    </source>
</evidence>
<dbReference type="EMBL" id="KV454208">
    <property type="protein sequence ID" value="ODQ62198.1"/>
    <property type="molecule type" value="Genomic_DNA"/>
</dbReference>
<gene>
    <name evidence="1" type="ORF">WICANDRAFT_60265</name>
</gene>
<dbReference type="OrthoDB" id="10418796at2759"/>
<organism evidence="1 2">
    <name type="scientific">Wickerhamomyces anomalus (strain ATCC 58044 / CBS 1984 / NCYC 433 / NRRL Y-366-8)</name>
    <name type="common">Yeast</name>
    <name type="synonym">Hansenula anomala</name>
    <dbReference type="NCBI Taxonomy" id="683960"/>
    <lineage>
        <taxon>Eukaryota</taxon>
        <taxon>Fungi</taxon>
        <taxon>Dikarya</taxon>
        <taxon>Ascomycota</taxon>
        <taxon>Saccharomycotina</taxon>
        <taxon>Saccharomycetes</taxon>
        <taxon>Phaffomycetales</taxon>
        <taxon>Wickerhamomycetaceae</taxon>
        <taxon>Wickerhamomyces</taxon>
    </lineage>
</organism>
<dbReference type="Proteomes" id="UP000094112">
    <property type="component" value="Unassembled WGS sequence"/>
</dbReference>